<evidence type="ECO:0000313" key="2">
    <source>
        <dbReference type="Proteomes" id="UP001497535"/>
    </source>
</evidence>
<dbReference type="Proteomes" id="UP001497535">
    <property type="component" value="Unassembled WGS sequence"/>
</dbReference>
<name>A0ACB0ZN86_MELEN</name>
<comment type="caution">
    <text evidence="1">The sequence shown here is derived from an EMBL/GenBank/DDBJ whole genome shotgun (WGS) entry which is preliminary data.</text>
</comment>
<sequence length="78" mass="8929">MSTPIPPEFFAFNAPNDLKYSCFIGLCYTGLLCEMRNITMDPNKRQSGINSLTHNRRYIRSNFFPCYTAPLILPVPPL</sequence>
<evidence type="ECO:0000313" key="1">
    <source>
        <dbReference type="EMBL" id="CAK5079778.1"/>
    </source>
</evidence>
<dbReference type="EMBL" id="CAVMJV010000039">
    <property type="protein sequence ID" value="CAK5079778.1"/>
    <property type="molecule type" value="Genomic_DNA"/>
</dbReference>
<protein>
    <submittedName>
        <fullName evidence="1">Uncharacterized protein</fullName>
    </submittedName>
</protein>
<organism evidence="1 2">
    <name type="scientific">Meloidogyne enterolobii</name>
    <name type="common">Root-knot nematode worm</name>
    <name type="synonym">Meloidogyne mayaguensis</name>
    <dbReference type="NCBI Taxonomy" id="390850"/>
    <lineage>
        <taxon>Eukaryota</taxon>
        <taxon>Metazoa</taxon>
        <taxon>Ecdysozoa</taxon>
        <taxon>Nematoda</taxon>
        <taxon>Chromadorea</taxon>
        <taxon>Rhabditida</taxon>
        <taxon>Tylenchina</taxon>
        <taxon>Tylenchomorpha</taxon>
        <taxon>Tylenchoidea</taxon>
        <taxon>Meloidogynidae</taxon>
        <taxon>Meloidogyninae</taxon>
        <taxon>Meloidogyne</taxon>
    </lineage>
</organism>
<keyword evidence="2" id="KW-1185">Reference proteome</keyword>
<proteinExistence type="predicted"/>
<reference evidence="1" key="1">
    <citation type="submission" date="2023-11" db="EMBL/GenBank/DDBJ databases">
        <authorList>
            <person name="Poullet M."/>
        </authorList>
    </citation>
    <scope>NUCLEOTIDE SEQUENCE</scope>
    <source>
        <strain evidence="1">E1834</strain>
    </source>
</reference>
<accession>A0ACB0ZN86</accession>
<gene>
    <name evidence="1" type="ORF">MENTE1834_LOCUS26913</name>
</gene>